<proteinExistence type="predicted"/>
<sequence length="281" mass="29823">MKRITRISALVLAGVSANVLAEGTSPWLPIPGQLSVSVGYADQSGDSAYIGTQELDIDQITGGGADEFERETSTIALSYGLSDSLALDAVVSYAEVDSGRADSDRGLGDSLLGLSWRVSDEYVQTQLPTITLRVGAILKGAYNGARLASIGKDANALEFAAIIGKSFTPWLSLSAQAGVQDYDDDVPTYYFYELGAHFTPAPGWSIGLGYAEKEGDTDLDIGEPGFSPARFQEVAEERSMVKASVGYGFGNQGIALLFSQVVDGRNTVEDDSLGFSYTYAF</sequence>
<name>A0AAV3U966_9ALTE</name>
<organism evidence="2 3">
    <name type="scientific">Halioxenophilus aromaticivorans</name>
    <dbReference type="NCBI Taxonomy" id="1306992"/>
    <lineage>
        <taxon>Bacteria</taxon>
        <taxon>Pseudomonadati</taxon>
        <taxon>Pseudomonadota</taxon>
        <taxon>Gammaproteobacteria</taxon>
        <taxon>Alteromonadales</taxon>
        <taxon>Alteromonadaceae</taxon>
        <taxon>Halioxenophilus</taxon>
    </lineage>
</organism>
<evidence type="ECO:0000256" key="1">
    <source>
        <dbReference type="SAM" id="SignalP"/>
    </source>
</evidence>
<dbReference type="SUPFAM" id="SSF56935">
    <property type="entry name" value="Porins"/>
    <property type="match status" value="1"/>
</dbReference>
<dbReference type="EMBL" id="BAABLX010000077">
    <property type="protein sequence ID" value="GAA4959307.1"/>
    <property type="molecule type" value="Genomic_DNA"/>
</dbReference>
<dbReference type="RefSeq" id="WP_345427655.1">
    <property type="nucleotide sequence ID" value="NZ_AP031496.1"/>
</dbReference>
<protein>
    <submittedName>
        <fullName evidence="2">Uncharacterized protein</fullName>
    </submittedName>
</protein>
<dbReference type="AlphaFoldDB" id="A0AAV3U966"/>
<keyword evidence="3" id="KW-1185">Reference proteome</keyword>
<feature type="signal peptide" evidence="1">
    <location>
        <begin position="1"/>
        <end position="21"/>
    </location>
</feature>
<feature type="chain" id="PRO_5043954794" evidence="1">
    <location>
        <begin position="22"/>
        <end position="281"/>
    </location>
</feature>
<evidence type="ECO:0000313" key="2">
    <source>
        <dbReference type="EMBL" id="GAA4959307.1"/>
    </source>
</evidence>
<gene>
    <name evidence="2" type="ORF">GCM10025791_45380</name>
</gene>
<evidence type="ECO:0000313" key="3">
    <source>
        <dbReference type="Proteomes" id="UP001409585"/>
    </source>
</evidence>
<dbReference type="Proteomes" id="UP001409585">
    <property type="component" value="Unassembled WGS sequence"/>
</dbReference>
<dbReference type="InterPro" id="IPR025737">
    <property type="entry name" value="FApF"/>
</dbReference>
<reference evidence="3" key="1">
    <citation type="journal article" date="2019" name="Int. J. Syst. Evol. Microbiol.">
        <title>The Global Catalogue of Microorganisms (GCM) 10K type strain sequencing project: providing services to taxonomists for standard genome sequencing and annotation.</title>
        <authorList>
            <consortium name="The Broad Institute Genomics Platform"/>
            <consortium name="The Broad Institute Genome Sequencing Center for Infectious Disease"/>
            <person name="Wu L."/>
            <person name="Ma J."/>
        </authorList>
    </citation>
    <scope>NUCLEOTIDE SEQUENCE [LARGE SCALE GENOMIC DNA]</scope>
    <source>
        <strain evidence="3">JCM 19134</strain>
    </source>
</reference>
<accession>A0AAV3U966</accession>
<dbReference type="Pfam" id="PF13557">
    <property type="entry name" value="Phenol_MetA_deg"/>
    <property type="match status" value="1"/>
</dbReference>
<comment type="caution">
    <text evidence="2">The sequence shown here is derived from an EMBL/GenBank/DDBJ whole genome shotgun (WGS) entry which is preliminary data.</text>
</comment>
<keyword evidence="1" id="KW-0732">Signal</keyword>